<comment type="caution">
    <text evidence="1">The sequence shown here is derived from an EMBL/GenBank/DDBJ whole genome shotgun (WGS) entry which is preliminary data.</text>
</comment>
<sequence length="86" mass="10075">MYTSKERQIHYQEPVAIPTLIDPTVIRAARQIYRTFIEIYPNRSQQPTGVVINRFTYRGKLIFSAKPILLPDECFVPLNQIEIDTH</sequence>
<dbReference type="EMBL" id="PVWJ01000003">
    <property type="protein sequence ID" value="PSB05121.1"/>
    <property type="molecule type" value="Genomic_DNA"/>
</dbReference>
<dbReference type="Proteomes" id="UP000238762">
    <property type="component" value="Unassembled WGS sequence"/>
</dbReference>
<accession>A0A2T1CA48</accession>
<dbReference type="OrthoDB" id="531597at2"/>
<reference evidence="1 2" key="1">
    <citation type="submission" date="2018-02" db="EMBL/GenBank/DDBJ databases">
        <authorList>
            <person name="Cohen D.B."/>
            <person name="Kent A.D."/>
        </authorList>
    </citation>
    <scope>NUCLEOTIDE SEQUENCE [LARGE SCALE GENOMIC DNA]</scope>
    <source>
        <strain evidence="1 2">CCAP 1448/3</strain>
    </source>
</reference>
<evidence type="ECO:0000313" key="1">
    <source>
        <dbReference type="EMBL" id="PSB05121.1"/>
    </source>
</evidence>
<protein>
    <submittedName>
        <fullName evidence="1">Uncharacterized protein</fullName>
    </submittedName>
</protein>
<name>A0A2T1CA48_9CYAN</name>
<organism evidence="1 2">
    <name type="scientific">Merismopedia glauca CCAP 1448/3</name>
    <dbReference type="NCBI Taxonomy" id="1296344"/>
    <lineage>
        <taxon>Bacteria</taxon>
        <taxon>Bacillati</taxon>
        <taxon>Cyanobacteriota</taxon>
        <taxon>Cyanophyceae</taxon>
        <taxon>Synechococcales</taxon>
        <taxon>Merismopediaceae</taxon>
        <taxon>Merismopedia</taxon>
    </lineage>
</organism>
<reference evidence="1 2" key="2">
    <citation type="submission" date="2018-03" db="EMBL/GenBank/DDBJ databases">
        <title>The ancient ancestry and fast evolution of plastids.</title>
        <authorList>
            <person name="Moore K.R."/>
            <person name="Magnabosco C."/>
            <person name="Momper L."/>
            <person name="Gold D.A."/>
            <person name="Bosak T."/>
            <person name="Fournier G.P."/>
        </authorList>
    </citation>
    <scope>NUCLEOTIDE SEQUENCE [LARGE SCALE GENOMIC DNA]</scope>
    <source>
        <strain evidence="1 2">CCAP 1448/3</strain>
    </source>
</reference>
<keyword evidence="2" id="KW-1185">Reference proteome</keyword>
<dbReference type="AlphaFoldDB" id="A0A2T1CA48"/>
<dbReference type="RefSeq" id="WP_106286808.1">
    <property type="nucleotide sequence ID" value="NZ_CAWNTC010000123.1"/>
</dbReference>
<evidence type="ECO:0000313" key="2">
    <source>
        <dbReference type="Proteomes" id="UP000238762"/>
    </source>
</evidence>
<proteinExistence type="predicted"/>
<gene>
    <name evidence="1" type="ORF">C7B64_01050</name>
</gene>